<evidence type="ECO:0000313" key="9">
    <source>
        <dbReference type="Proteomes" id="UP001238334"/>
    </source>
</evidence>
<reference evidence="8 9" key="1">
    <citation type="submission" date="2023-06" db="EMBL/GenBank/DDBJ databases">
        <title>Parasedimentitalea psychrophila sp. nov., a psychrophilic bacterium isolated from deep-sea sediment.</title>
        <authorList>
            <person name="Li A."/>
        </authorList>
    </citation>
    <scope>NUCLEOTIDE SEQUENCE [LARGE SCALE GENOMIC DNA]</scope>
    <source>
        <strain evidence="8 9">QS115</strain>
    </source>
</reference>
<protein>
    <submittedName>
        <fullName evidence="8">DMT family transporter</fullName>
    </submittedName>
</protein>
<evidence type="ECO:0000256" key="5">
    <source>
        <dbReference type="ARBA" id="ARBA00023136"/>
    </source>
</evidence>
<comment type="similarity">
    <text evidence="2">Belongs to the EamA transporter family.</text>
</comment>
<dbReference type="InterPro" id="IPR037185">
    <property type="entry name" value="EmrE-like"/>
</dbReference>
<dbReference type="RefSeq" id="WP_286018199.1">
    <property type="nucleotide sequence ID" value="NZ_CP127247.1"/>
</dbReference>
<evidence type="ECO:0000256" key="1">
    <source>
        <dbReference type="ARBA" id="ARBA00004141"/>
    </source>
</evidence>
<name>A0A9Y2P463_9RHOB</name>
<evidence type="ECO:0000256" key="6">
    <source>
        <dbReference type="SAM" id="Phobius"/>
    </source>
</evidence>
<evidence type="ECO:0000313" key="8">
    <source>
        <dbReference type="EMBL" id="WIY24989.1"/>
    </source>
</evidence>
<organism evidence="8 9">
    <name type="scientific">Parasedimentitalea psychrophila</name>
    <dbReference type="NCBI Taxonomy" id="2997337"/>
    <lineage>
        <taxon>Bacteria</taxon>
        <taxon>Pseudomonadati</taxon>
        <taxon>Pseudomonadota</taxon>
        <taxon>Alphaproteobacteria</taxon>
        <taxon>Rhodobacterales</taxon>
        <taxon>Paracoccaceae</taxon>
        <taxon>Parasedimentitalea</taxon>
    </lineage>
</organism>
<feature type="transmembrane region" description="Helical" evidence="6">
    <location>
        <begin position="141"/>
        <end position="161"/>
    </location>
</feature>
<dbReference type="InterPro" id="IPR000620">
    <property type="entry name" value="EamA_dom"/>
</dbReference>
<comment type="subcellular location">
    <subcellularLocation>
        <location evidence="1">Membrane</location>
        <topology evidence="1">Multi-pass membrane protein</topology>
    </subcellularLocation>
</comment>
<feature type="transmembrane region" description="Helical" evidence="6">
    <location>
        <begin position="87"/>
        <end position="107"/>
    </location>
</feature>
<keyword evidence="4 6" id="KW-1133">Transmembrane helix</keyword>
<evidence type="ECO:0000256" key="3">
    <source>
        <dbReference type="ARBA" id="ARBA00022692"/>
    </source>
</evidence>
<dbReference type="SUPFAM" id="SSF103481">
    <property type="entry name" value="Multidrug resistance efflux transporter EmrE"/>
    <property type="match status" value="1"/>
</dbReference>
<dbReference type="Proteomes" id="UP001238334">
    <property type="component" value="Chromosome"/>
</dbReference>
<feature type="transmembrane region" description="Helical" evidence="6">
    <location>
        <begin position="236"/>
        <end position="257"/>
    </location>
</feature>
<dbReference type="Pfam" id="PF00892">
    <property type="entry name" value="EamA"/>
    <property type="match status" value="2"/>
</dbReference>
<feature type="transmembrane region" description="Helical" evidence="6">
    <location>
        <begin position="203"/>
        <end position="224"/>
    </location>
</feature>
<feature type="domain" description="EamA" evidence="7">
    <location>
        <begin position="143"/>
        <end position="277"/>
    </location>
</feature>
<feature type="transmembrane region" description="Helical" evidence="6">
    <location>
        <begin position="263"/>
        <end position="282"/>
    </location>
</feature>
<feature type="transmembrane region" description="Helical" evidence="6">
    <location>
        <begin position="173"/>
        <end position="191"/>
    </location>
</feature>
<gene>
    <name evidence="8" type="ORF">QPJ95_21285</name>
</gene>
<keyword evidence="9" id="KW-1185">Reference proteome</keyword>
<dbReference type="PANTHER" id="PTHR32322:SF2">
    <property type="entry name" value="EAMA DOMAIN-CONTAINING PROTEIN"/>
    <property type="match status" value="1"/>
</dbReference>
<evidence type="ECO:0000259" key="7">
    <source>
        <dbReference type="Pfam" id="PF00892"/>
    </source>
</evidence>
<sequence length="305" mass="31957">MIITIGVLVGVSFTLSKIAAMAGVPPLLALFRQLLVAGLLLLVVGIATGRRLPLTRQHVFYYLGAGILGVSGPALIGYTVLSHVSTGFYSALVTLSPLFTFAITAAAERRMLPFHRLVGILVGLSGVSIATMKGFNFDSTATVWIILAVGGPLLLASGNVFRSRAYPPKGDPMMMATGALLSQLVLIWPVLALSSAAQPVSSIAFGPEAAILGVGLITAVTYVLTFEVQRRTDGIGFAQVGYFATLSGIAMGALVFGETIRPALLLSLAVIFLGLGISNGQIKSPGQLWFMLRSLATRWIAGIRA</sequence>
<feature type="transmembrane region" description="Helical" evidence="6">
    <location>
        <begin position="30"/>
        <end position="47"/>
    </location>
</feature>
<accession>A0A9Y2P463</accession>
<dbReference type="KEGG" id="ppso:QPJ95_21285"/>
<dbReference type="InterPro" id="IPR050638">
    <property type="entry name" value="AA-Vitamin_Transporters"/>
</dbReference>
<evidence type="ECO:0000256" key="2">
    <source>
        <dbReference type="ARBA" id="ARBA00007362"/>
    </source>
</evidence>
<keyword evidence="3 6" id="KW-0812">Transmembrane</keyword>
<feature type="transmembrane region" description="Helical" evidence="6">
    <location>
        <begin position="59"/>
        <end position="81"/>
    </location>
</feature>
<feature type="domain" description="EamA" evidence="7">
    <location>
        <begin position="1"/>
        <end position="130"/>
    </location>
</feature>
<proteinExistence type="inferred from homology"/>
<evidence type="ECO:0000256" key="4">
    <source>
        <dbReference type="ARBA" id="ARBA00022989"/>
    </source>
</evidence>
<keyword evidence="5 6" id="KW-0472">Membrane</keyword>
<dbReference type="EMBL" id="CP127247">
    <property type="protein sequence ID" value="WIY24989.1"/>
    <property type="molecule type" value="Genomic_DNA"/>
</dbReference>
<dbReference type="PANTHER" id="PTHR32322">
    <property type="entry name" value="INNER MEMBRANE TRANSPORTER"/>
    <property type="match status" value="1"/>
</dbReference>
<feature type="transmembrane region" description="Helical" evidence="6">
    <location>
        <begin position="114"/>
        <end position="135"/>
    </location>
</feature>
<dbReference type="GO" id="GO:0016020">
    <property type="term" value="C:membrane"/>
    <property type="evidence" value="ECO:0007669"/>
    <property type="project" value="UniProtKB-SubCell"/>
</dbReference>
<dbReference type="AlphaFoldDB" id="A0A9Y2P463"/>